<dbReference type="RefSeq" id="WP_348603707.1">
    <property type="nucleotide sequence ID" value="NZ_CP157276.1"/>
</dbReference>
<dbReference type="InterPro" id="IPR036259">
    <property type="entry name" value="MFS_trans_sf"/>
</dbReference>
<dbReference type="Proteomes" id="UP001629744">
    <property type="component" value="Unassembled WGS sequence"/>
</dbReference>
<reference evidence="2 3" key="1">
    <citation type="submission" date="2023-11" db="EMBL/GenBank/DDBJ databases">
        <authorList>
            <person name="Val-Calvo J."/>
            <person name="Scortti M."/>
            <person name="Vazquez-Boland J."/>
        </authorList>
    </citation>
    <scope>NUCLEOTIDE SEQUENCE [LARGE SCALE GENOMIC DNA]</scope>
    <source>
        <strain evidence="2 3">DSM 46662</strain>
    </source>
</reference>
<accession>A0ABW9FZU6</accession>
<dbReference type="SUPFAM" id="SSF103473">
    <property type="entry name" value="MFS general substrate transporter"/>
    <property type="match status" value="1"/>
</dbReference>
<proteinExistence type="predicted"/>
<dbReference type="Gene3D" id="1.20.1250.20">
    <property type="entry name" value="MFS general substrate transporter like domains"/>
    <property type="match status" value="1"/>
</dbReference>
<dbReference type="Pfam" id="PF07690">
    <property type="entry name" value="MFS_1"/>
    <property type="match status" value="1"/>
</dbReference>
<comment type="caution">
    <text evidence="2">The sequence shown here is derived from an EMBL/GenBank/DDBJ whole genome shotgun (WGS) entry which is preliminary data.</text>
</comment>
<keyword evidence="3" id="KW-1185">Reference proteome</keyword>
<evidence type="ECO:0000313" key="2">
    <source>
        <dbReference type="EMBL" id="MFM1730848.1"/>
    </source>
</evidence>
<keyword evidence="1" id="KW-0812">Transmembrane</keyword>
<keyword evidence="1" id="KW-1133">Transmembrane helix</keyword>
<sequence length="193" mass="19414">MHANGLRCPLRRCAAYALNGYYLALVPTLMQQNLASGTLIASLAVSILPATSAVGQSFTHSRGHATIERTGLACLVTGAVAATAAVVGASIVGFLGATVALGVGHGLTTSSSLTALHAAVPPHRSAEIIAGYFACGYLASAVPILGVGWLGDHVGLTSAGVVFFGIVALLAVGCGIVLRSPDHQVTDGRARSR</sequence>
<feature type="transmembrane region" description="Helical" evidence="1">
    <location>
        <begin position="128"/>
        <end position="150"/>
    </location>
</feature>
<feature type="transmembrane region" description="Helical" evidence="1">
    <location>
        <begin position="156"/>
        <end position="178"/>
    </location>
</feature>
<protein>
    <recommendedName>
        <fullName evidence="4">MFS transporter</fullName>
    </recommendedName>
</protein>
<feature type="transmembrane region" description="Helical" evidence="1">
    <location>
        <begin position="34"/>
        <end position="58"/>
    </location>
</feature>
<organism evidence="2 3">
    <name type="scientific">Prescottella soli</name>
    <dbReference type="NCBI Taxonomy" id="1543852"/>
    <lineage>
        <taxon>Bacteria</taxon>
        <taxon>Bacillati</taxon>
        <taxon>Actinomycetota</taxon>
        <taxon>Actinomycetes</taxon>
        <taxon>Mycobacteriales</taxon>
        <taxon>Nocardiaceae</taxon>
        <taxon>Prescottella</taxon>
    </lineage>
</organism>
<name>A0ABW9FZU6_9NOCA</name>
<dbReference type="EMBL" id="JBDLNU010000005">
    <property type="protein sequence ID" value="MFM1730848.1"/>
    <property type="molecule type" value="Genomic_DNA"/>
</dbReference>
<evidence type="ECO:0008006" key="4">
    <source>
        <dbReference type="Google" id="ProtNLM"/>
    </source>
</evidence>
<feature type="transmembrane region" description="Helical" evidence="1">
    <location>
        <begin position="70"/>
        <end position="91"/>
    </location>
</feature>
<feature type="transmembrane region" description="Helical" evidence="1">
    <location>
        <begin position="97"/>
        <end position="116"/>
    </location>
</feature>
<evidence type="ECO:0000256" key="1">
    <source>
        <dbReference type="SAM" id="Phobius"/>
    </source>
</evidence>
<gene>
    <name evidence="2" type="ORF">ABEU19_004388</name>
</gene>
<keyword evidence="1" id="KW-0472">Membrane</keyword>
<dbReference type="InterPro" id="IPR011701">
    <property type="entry name" value="MFS"/>
</dbReference>
<evidence type="ECO:0000313" key="3">
    <source>
        <dbReference type="Proteomes" id="UP001629744"/>
    </source>
</evidence>